<dbReference type="EMBL" id="JBHTAI010000005">
    <property type="protein sequence ID" value="MFC7148754.1"/>
    <property type="molecule type" value="Genomic_DNA"/>
</dbReference>
<gene>
    <name evidence="3" type="ORF">ACFQMJ_09475</name>
</gene>
<organism evidence="3 4">
    <name type="scientific">Cohnella cellulosilytica</name>
    <dbReference type="NCBI Taxonomy" id="986710"/>
    <lineage>
        <taxon>Bacteria</taxon>
        <taxon>Bacillati</taxon>
        <taxon>Bacillota</taxon>
        <taxon>Bacilli</taxon>
        <taxon>Bacillales</taxon>
        <taxon>Paenibacillaceae</taxon>
        <taxon>Cohnella</taxon>
    </lineage>
</organism>
<keyword evidence="4" id="KW-1185">Reference proteome</keyword>
<dbReference type="Pfam" id="PF13699">
    <property type="entry name" value="eCIS_core"/>
    <property type="match status" value="1"/>
</dbReference>
<evidence type="ECO:0000256" key="1">
    <source>
        <dbReference type="SAM" id="MobiDB-lite"/>
    </source>
</evidence>
<dbReference type="InterPro" id="IPR025295">
    <property type="entry name" value="eCIS_core_dom"/>
</dbReference>
<evidence type="ECO:0000259" key="2">
    <source>
        <dbReference type="Pfam" id="PF13699"/>
    </source>
</evidence>
<feature type="region of interest" description="Disordered" evidence="1">
    <location>
        <begin position="1"/>
        <end position="37"/>
    </location>
</feature>
<feature type="compositionally biased region" description="Low complexity" evidence="1">
    <location>
        <begin position="181"/>
        <end position="200"/>
    </location>
</feature>
<dbReference type="RefSeq" id="WP_378052572.1">
    <property type="nucleotide sequence ID" value="NZ_JBHMDN010000055.1"/>
</dbReference>
<feature type="region of interest" description="Disordered" evidence="1">
    <location>
        <begin position="141"/>
        <end position="212"/>
    </location>
</feature>
<comment type="caution">
    <text evidence="3">The sequence shown here is derived from an EMBL/GenBank/DDBJ whole genome shotgun (WGS) entry which is preliminary data.</text>
</comment>
<evidence type="ECO:0000313" key="4">
    <source>
        <dbReference type="Proteomes" id="UP001596378"/>
    </source>
</evidence>
<reference evidence="4" key="1">
    <citation type="journal article" date="2019" name="Int. J. Syst. Evol. Microbiol.">
        <title>The Global Catalogue of Microorganisms (GCM) 10K type strain sequencing project: providing services to taxonomists for standard genome sequencing and annotation.</title>
        <authorList>
            <consortium name="The Broad Institute Genomics Platform"/>
            <consortium name="The Broad Institute Genome Sequencing Center for Infectious Disease"/>
            <person name="Wu L."/>
            <person name="Ma J."/>
        </authorList>
    </citation>
    <scope>NUCLEOTIDE SEQUENCE [LARGE SCALE GENOMIC DNA]</scope>
    <source>
        <strain evidence="4">KCTC 12907</strain>
    </source>
</reference>
<protein>
    <submittedName>
        <fullName evidence="3">DUF4157 domain-containing protein</fullName>
    </submittedName>
</protein>
<feature type="domain" description="eCIS core" evidence="2">
    <location>
        <begin position="84"/>
        <end position="149"/>
    </location>
</feature>
<accession>A0ABW2F9T2</accession>
<feature type="compositionally biased region" description="Low complexity" evidence="1">
    <location>
        <begin position="7"/>
        <end position="23"/>
    </location>
</feature>
<name>A0ABW2F9T2_9BACL</name>
<proteinExistence type="predicted"/>
<dbReference type="Proteomes" id="UP001596378">
    <property type="component" value="Unassembled WGS sequence"/>
</dbReference>
<sequence>MKVRRTASTSASVSASASQASKKNASRTSGGGFLPGTEQGAAQLMQLQQTLGNQAVAQMMKAQAGAASPGELTARKSAANDTGMPDDLKAGLENLSGMDLSDVRVHYNSDKPARINAMAYTQGSDIHIAPGQERHLPHEGWHTVQQKQGRVRTTRQAKGMPVNDSGDLEREADRMGERAARPSAAASEVANASGNGSNAALEEADGPASSADAPIQGVFVLGKSYKPKYDDILIFVDGMELELERDRSYRVKGFDFHGNVVLYEKFSGLEFRIENDMDDHFTIVDENEILDHVTNQNNAPDPEVHNNGGEDMTVEPSQPEFVGLSQETAQTWEKQYYKSGCWLATLAVIYKTRQEKLEKDLNWKQEDMFGVLSGELLTITRTLGRPLTYLPGGDLERDIVVGLLAGGIPILIGVPEHAMILFAATPDGQRVRIWDPANGSIQEIKYETMMKVLEDAYFLM</sequence>
<evidence type="ECO:0000313" key="3">
    <source>
        <dbReference type="EMBL" id="MFC7148754.1"/>
    </source>
</evidence>
<feature type="compositionally biased region" description="Basic and acidic residues" evidence="1">
    <location>
        <begin position="167"/>
        <end position="180"/>
    </location>
</feature>